<dbReference type="RefSeq" id="WP_075086061.1">
    <property type="nucleotide sequence ID" value="NZ_CP042912.1"/>
</dbReference>
<evidence type="ECO:0000313" key="6">
    <source>
        <dbReference type="Proteomes" id="UP000322214"/>
    </source>
</evidence>
<protein>
    <submittedName>
        <fullName evidence="5">von Willebrand factor type A domain protein</fullName>
    </submittedName>
</protein>
<evidence type="ECO:0000259" key="4">
    <source>
        <dbReference type="Pfam" id="PF13768"/>
    </source>
</evidence>
<proteinExistence type="predicted"/>
<feature type="compositionally biased region" description="Basic and acidic residues" evidence="1">
    <location>
        <begin position="1023"/>
        <end position="1035"/>
    </location>
</feature>
<dbReference type="SUPFAM" id="SSF52317">
    <property type="entry name" value="Class I glutamine amidotransferase-like"/>
    <property type="match status" value="1"/>
</dbReference>
<dbReference type="PANTHER" id="PTHR37947">
    <property type="entry name" value="BLL2462 PROTEIN"/>
    <property type="match status" value="1"/>
</dbReference>
<keyword evidence="2" id="KW-0472">Membrane</keyword>
<dbReference type="AlphaFoldDB" id="A0A5B9PC00"/>
<organism evidence="5 6">
    <name type="scientific">Mariniblastus fucicola</name>
    <dbReference type="NCBI Taxonomy" id="980251"/>
    <lineage>
        <taxon>Bacteria</taxon>
        <taxon>Pseudomonadati</taxon>
        <taxon>Planctomycetota</taxon>
        <taxon>Planctomycetia</taxon>
        <taxon>Pirellulales</taxon>
        <taxon>Pirellulaceae</taxon>
        <taxon>Mariniblastus</taxon>
    </lineage>
</organism>
<dbReference type="SUPFAM" id="SSF53300">
    <property type="entry name" value="vWA-like"/>
    <property type="match status" value="2"/>
</dbReference>
<feature type="domain" description="VWFA" evidence="3">
    <location>
        <begin position="72"/>
        <end position="174"/>
    </location>
</feature>
<evidence type="ECO:0000256" key="1">
    <source>
        <dbReference type="SAM" id="MobiDB-lite"/>
    </source>
</evidence>
<reference evidence="5 6" key="1">
    <citation type="submission" date="2019-08" db="EMBL/GenBank/DDBJ databases">
        <title>Deep-cultivation of Planctomycetes and their phenomic and genomic characterization uncovers novel biology.</title>
        <authorList>
            <person name="Wiegand S."/>
            <person name="Jogler M."/>
            <person name="Boedeker C."/>
            <person name="Pinto D."/>
            <person name="Vollmers J."/>
            <person name="Rivas-Marin E."/>
            <person name="Kohn T."/>
            <person name="Peeters S.H."/>
            <person name="Heuer A."/>
            <person name="Rast P."/>
            <person name="Oberbeckmann S."/>
            <person name="Bunk B."/>
            <person name="Jeske O."/>
            <person name="Meyerdierks A."/>
            <person name="Storesund J.E."/>
            <person name="Kallscheuer N."/>
            <person name="Luecker S."/>
            <person name="Lage O.M."/>
            <person name="Pohl T."/>
            <person name="Merkel B.J."/>
            <person name="Hornburger P."/>
            <person name="Mueller R.-W."/>
            <person name="Bruemmer F."/>
            <person name="Labrenz M."/>
            <person name="Spormann A.M."/>
            <person name="Op den Camp H."/>
            <person name="Overmann J."/>
            <person name="Amann R."/>
            <person name="Jetten M.S.M."/>
            <person name="Mascher T."/>
            <person name="Medema M.H."/>
            <person name="Devos D.P."/>
            <person name="Kaster A.-K."/>
            <person name="Ovreas L."/>
            <person name="Rohde M."/>
            <person name="Galperin M.Y."/>
            <person name="Jogler C."/>
        </authorList>
    </citation>
    <scope>NUCLEOTIDE SEQUENCE [LARGE SCALE GENOMIC DNA]</scope>
    <source>
        <strain evidence="5 6">FC18</strain>
    </source>
</reference>
<keyword evidence="2" id="KW-0812">Transmembrane</keyword>
<dbReference type="CDD" id="cd00198">
    <property type="entry name" value="vWFA"/>
    <property type="match status" value="1"/>
</dbReference>
<feature type="domain" description="VWFA" evidence="4">
    <location>
        <begin position="546"/>
        <end position="605"/>
    </location>
</feature>
<accession>A0A5B9PC00</accession>
<keyword evidence="2" id="KW-1133">Transmembrane helix</keyword>
<dbReference type="Pfam" id="PF13768">
    <property type="entry name" value="VWA_3"/>
    <property type="match status" value="1"/>
</dbReference>
<dbReference type="OrthoDB" id="9781333at2"/>
<feature type="transmembrane region" description="Helical" evidence="2">
    <location>
        <begin position="12"/>
        <end position="29"/>
    </location>
</feature>
<sequence length="1035" mass="114088">MDLGFEVRFDRPWFLLLLLLLPVIWVYSFNSLAGLGRFRRWFAILLRSAVLTILVCALAQMQWQQKTDRLTVIYLLDQSESIPVEQRDLMLQYAAKEVRAHRRKNTNDMAGVIIFGTTAKIESAPFDGDIPTIGEIESDFDLNRDKTSIESALKLARASFPEGTARRVVIVTDGNENVGDSLSVAQSMAEDGIGINVLPINRLASDDVAVEKIVLPSELRRGQEFEARVVVNNQTTDPDADPVKGRLVLTPTSKNSDLPVIEHEVELKPGKNIVGFNHKIDQASIFTFEAKFVPDDEKSDLIKQNNRATAFSHVRGKGRVLLIEDGFYPGEFQSLIQTLQSNSIEVDVISTKELYSSAAELLQYDSVILGNVPRASGSDEPSDQPAEVESFSNAQIQMLVDNCEQFGCGLVMIGGDRALGAGGWSNSPLEKAMPVDFQIKNDKVSAVGALAMMMHGCEMANANYWQVQIAKEALSVLGPMDYCGVIDWSDWGGKPRWLWKLPKGVDRVYGNRKRMKGMVSRMNTGDMPDFNAPMKVMLAGLKNVDASMKHVIIISDGDPTPPTKALLQKFIDAKIKISTCAVGTHGPAGSTPLKNIAKTTSGNYYVIKDARALPQIYQREARRVAKPVIRESATGFSVIQTPQGASHEILQGIDLESMPPFLGYVMTTIKKNSLVEQLAVSSDPDDGGENSTLLATWRFGNGRATAFTSDGGHKWTSQWLDTGQYDKMFVQAIRHSMRPITESANFSVATEHRDGRVSVTVTALDEDDNFINFLDIAGTGIGPDGKSMPLQFQPAGPGRYVAESAANGDGNFLASIFPGEGYERLTTGVNISYSSEYSDRESNLALMQSLAQYKPRGGKEGDVIEGDLSKSGFDQLLEYNNFTPTLTAAINIEDIWPFLVVLCGLTFVADVFIRRVAVTFEWVPAAWSVLLEAFGLKKERQDAPASISRLQSRKAEIEKDIESRRAATKFEADPEIQVSGKQQLEDVLASEIAKTPAPPPKIERKEKDEEEQYTSRLLAAKKKAQEKQNRGKKDS</sequence>
<dbReference type="InterPro" id="IPR036465">
    <property type="entry name" value="vWFA_dom_sf"/>
</dbReference>
<dbReference type="InterPro" id="IPR029062">
    <property type="entry name" value="Class_I_gatase-like"/>
</dbReference>
<keyword evidence="6" id="KW-1185">Reference proteome</keyword>
<gene>
    <name evidence="5" type="ORF">MFFC18_29010</name>
</gene>
<dbReference type="STRING" id="980251.GCA_001642875_04058"/>
<dbReference type="InterPro" id="IPR002035">
    <property type="entry name" value="VWF_A"/>
</dbReference>
<dbReference type="KEGG" id="mff:MFFC18_29010"/>
<dbReference type="Gene3D" id="3.40.50.880">
    <property type="match status" value="2"/>
</dbReference>
<dbReference type="EMBL" id="CP042912">
    <property type="protein sequence ID" value="QEG23009.1"/>
    <property type="molecule type" value="Genomic_DNA"/>
</dbReference>
<dbReference type="Pfam" id="PF13519">
    <property type="entry name" value="VWA_2"/>
    <property type="match status" value="1"/>
</dbReference>
<feature type="transmembrane region" description="Helical" evidence="2">
    <location>
        <begin position="41"/>
        <end position="63"/>
    </location>
</feature>
<dbReference type="Gene3D" id="3.40.50.410">
    <property type="entry name" value="von Willebrand factor, type A domain"/>
    <property type="match status" value="1"/>
</dbReference>
<evidence type="ECO:0000259" key="3">
    <source>
        <dbReference type="Pfam" id="PF13519"/>
    </source>
</evidence>
<feature type="region of interest" description="Disordered" evidence="1">
    <location>
        <begin position="990"/>
        <end position="1035"/>
    </location>
</feature>
<evidence type="ECO:0000313" key="5">
    <source>
        <dbReference type="EMBL" id="QEG23009.1"/>
    </source>
</evidence>
<name>A0A5B9PC00_9BACT</name>
<dbReference type="PANTHER" id="PTHR37947:SF2">
    <property type="entry name" value="VON WILLEBRAND FACTOR TYPE A"/>
    <property type="match status" value="1"/>
</dbReference>
<evidence type="ECO:0000256" key="2">
    <source>
        <dbReference type="SAM" id="Phobius"/>
    </source>
</evidence>
<dbReference type="Proteomes" id="UP000322214">
    <property type="component" value="Chromosome"/>
</dbReference>